<keyword evidence="7" id="KW-0915">Sodium</keyword>
<evidence type="ECO:0000313" key="14">
    <source>
        <dbReference type="EMBL" id="KYM98025.1"/>
    </source>
</evidence>
<feature type="transmembrane region" description="Helical" evidence="13">
    <location>
        <begin position="54"/>
        <end position="81"/>
    </location>
</feature>
<comment type="subcellular location">
    <subcellularLocation>
        <location evidence="1">Membrane</location>
        <topology evidence="1">Multi-pass membrane protein</topology>
    </subcellularLocation>
</comment>
<sequence length="142" mass="16325">MICNCLPECDYYIYSTQFSNVPLHNMNDIILDVHYIGQTSFRYKTDIVISQMDLLVSFGGIIGLFLGGSLLSVIELVYYLVSAMFSSLRSRLNTEEPRNRSNVTHVHTRVLPILDYNPLKPRARKIPVFTNYGLAELNLNRY</sequence>
<proteinExistence type="inferred from homology"/>
<dbReference type="Proteomes" id="UP000078542">
    <property type="component" value="Unassembled WGS sequence"/>
</dbReference>
<dbReference type="Pfam" id="PF00858">
    <property type="entry name" value="ASC"/>
    <property type="match status" value="1"/>
</dbReference>
<dbReference type="EMBL" id="KQ978023">
    <property type="protein sequence ID" value="KYM98025.1"/>
    <property type="molecule type" value="Genomic_DNA"/>
</dbReference>
<dbReference type="GO" id="GO:0005272">
    <property type="term" value="F:sodium channel activity"/>
    <property type="evidence" value="ECO:0007669"/>
    <property type="project" value="UniProtKB-KW"/>
</dbReference>
<evidence type="ECO:0000256" key="1">
    <source>
        <dbReference type="ARBA" id="ARBA00004141"/>
    </source>
</evidence>
<comment type="similarity">
    <text evidence="2 12">Belongs to the amiloride-sensitive sodium channel (TC 1.A.6) family.</text>
</comment>
<dbReference type="AlphaFoldDB" id="A0A195CBF0"/>
<evidence type="ECO:0000256" key="4">
    <source>
        <dbReference type="ARBA" id="ARBA00022461"/>
    </source>
</evidence>
<evidence type="ECO:0000256" key="9">
    <source>
        <dbReference type="ARBA" id="ARBA00023136"/>
    </source>
</evidence>
<evidence type="ECO:0000256" key="13">
    <source>
        <dbReference type="SAM" id="Phobius"/>
    </source>
</evidence>
<evidence type="ECO:0000256" key="6">
    <source>
        <dbReference type="ARBA" id="ARBA00022989"/>
    </source>
</evidence>
<dbReference type="InterPro" id="IPR001873">
    <property type="entry name" value="ENaC"/>
</dbReference>
<evidence type="ECO:0000256" key="10">
    <source>
        <dbReference type="ARBA" id="ARBA00023201"/>
    </source>
</evidence>
<name>A0A195CBF0_9HYME</name>
<reference evidence="14 15" key="1">
    <citation type="submission" date="2016-03" db="EMBL/GenBank/DDBJ databases">
        <title>Cyphomyrmex costatus WGS genome.</title>
        <authorList>
            <person name="Nygaard S."/>
            <person name="Hu H."/>
            <person name="Boomsma J."/>
            <person name="Zhang G."/>
        </authorList>
    </citation>
    <scope>NUCLEOTIDE SEQUENCE [LARGE SCALE GENOMIC DNA]</scope>
    <source>
        <strain evidence="14">MS0001</strain>
        <tissue evidence="14">Whole body</tissue>
    </source>
</reference>
<keyword evidence="11 12" id="KW-0407">Ion channel</keyword>
<dbReference type="GO" id="GO:0016020">
    <property type="term" value="C:membrane"/>
    <property type="evidence" value="ECO:0007669"/>
    <property type="project" value="UniProtKB-SubCell"/>
</dbReference>
<evidence type="ECO:0000313" key="15">
    <source>
        <dbReference type="Proteomes" id="UP000078542"/>
    </source>
</evidence>
<keyword evidence="15" id="KW-1185">Reference proteome</keyword>
<dbReference type="Gene3D" id="1.10.287.770">
    <property type="entry name" value="YojJ-like"/>
    <property type="match status" value="1"/>
</dbReference>
<gene>
    <name evidence="14" type="ORF">ALC62_11371</name>
</gene>
<evidence type="ECO:0000256" key="2">
    <source>
        <dbReference type="ARBA" id="ARBA00007193"/>
    </source>
</evidence>
<keyword evidence="5 12" id="KW-0812">Transmembrane</keyword>
<keyword evidence="4 12" id="KW-0894">Sodium channel</keyword>
<protein>
    <submittedName>
        <fullName evidence="14">Sodium channel protein Nach</fullName>
    </submittedName>
</protein>
<keyword evidence="8 12" id="KW-0406">Ion transport</keyword>
<keyword evidence="6 13" id="KW-1133">Transmembrane helix</keyword>
<evidence type="ECO:0000256" key="3">
    <source>
        <dbReference type="ARBA" id="ARBA00022448"/>
    </source>
</evidence>
<evidence type="ECO:0000256" key="11">
    <source>
        <dbReference type="ARBA" id="ARBA00023303"/>
    </source>
</evidence>
<keyword evidence="10 12" id="KW-0739">Sodium transport</keyword>
<evidence type="ECO:0000256" key="5">
    <source>
        <dbReference type="ARBA" id="ARBA00022692"/>
    </source>
</evidence>
<evidence type="ECO:0000256" key="8">
    <source>
        <dbReference type="ARBA" id="ARBA00023065"/>
    </source>
</evidence>
<keyword evidence="3 12" id="KW-0813">Transport</keyword>
<organism evidence="14 15">
    <name type="scientific">Cyphomyrmex costatus</name>
    <dbReference type="NCBI Taxonomy" id="456900"/>
    <lineage>
        <taxon>Eukaryota</taxon>
        <taxon>Metazoa</taxon>
        <taxon>Ecdysozoa</taxon>
        <taxon>Arthropoda</taxon>
        <taxon>Hexapoda</taxon>
        <taxon>Insecta</taxon>
        <taxon>Pterygota</taxon>
        <taxon>Neoptera</taxon>
        <taxon>Endopterygota</taxon>
        <taxon>Hymenoptera</taxon>
        <taxon>Apocrita</taxon>
        <taxon>Aculeata</taxon>
        <taxon>Formicoidea</taxon>
        <taxon>Formicidae</taxon>
        <taxon>Myrmicinae</taxon>
        <taxon>Cyphomyrmex</taxon>
    </lineage>
</organism>
<dbReference type="STRING" id="456900.A0A195CBF0"/>
<accession>A0A195CBF0</accession>
<evidence type="ECO:0000256" key="7">
    <source>
        <dbReference type="ARBA" id="ARBA00023053"/>
    </source>
</evidence>
<keyword evidence="9 13" id="KW-0472">Membrane</keyword>
<evidence type="ECO:0000256" key="12">
    <source>
        <dbReference type="RuleBase" id="RU000679"/>
    </source>
</evidence>